<keyword evidence="2 4" id="KW-0547">Nucleotide-binding</keyword>
<comment type="similarity">
    <text evidence="1 5">Belongs to the 5-formyltetrahydrofolate cyclo-ligase family.</text>
</comment>
<evidence type="ECO:0000256" key="4">
    <source>
        <dbReference type="PIRSR" id="PIRSR006806-1"/>
    </source>
</evidence>
<comment type="catalytic activity">
    <reaction evidence="5">
        <text>(6S)-5-formyl-5,6,7,8-tetrahydrofolate + ATP = (6R)-5,10-methenyltetrahydrofolate + ADP + phosphate</text>
        <dbReference type="Rhea" id="RHEA:10488"/>
        <dbReference type="ChEBI" id="CHEBI:30616"/>
        <dbReference type="ChEBI" id="CHEBI:43474"/>
        <dbReference type="ChEBI" id="CHEBI:57455"/>
        <dbReference type="ChEBI" id="CHEBI:57457"/>
        <dbReference type="ChEBI" id="CHEBI:456216"/>
        <dbReference type="EC" id="6.3.3.2"/>
    </reaction>
</comment>
<organism evidence="6 7">
    <name type="scientific">Novosphingobium arvoryzae</name>
    <dbReference type="NCBI Taxonomy" id="1256514"/>
    <lineage>
        <taxon>Bacteria</taxon>
        <taxon>Pseudomonadati</taxon>
        <taxon>Pseudomonadota</taxon>
        <taxon>Alphaproteobacteria</taxon>
        <taxon>Sphingomonadales</taxon>
        <taxon>Sphingomonadaceae</taxon>
        <taxon>Novosphingobium</taxon>
    </lineage>
</organism>
<keyword evidence="3 4" id="KW-0067">ATP-binding</keyword>
<comment type="caution">
    <text evidence="6">The sequence shown here is derived from an EMBL/GenBank/DDBJ whole genome shotgun (WGS) entry which is preliminary data.</text>
</comment>
<dbReference type="RefSeq" id="WP_229822616.1">
    <property type="nucleotide sequence ID" value="NZ_BMZD01000012.1"/>
</dbReference>
<dbReference type="EC" id="6.3.3.2" evidence="5"/>
<evidence type="ECO:0000313" key="7">
    <source>
        <dbReference type="Proteomes" id="UP000634139"/>
    </source>
</evidence>
<accession>A0A918VL90</accession>
<dbReference type="GO" id="GO:0035999">
    <property type="term" value="P:tetrahydrofolate interconversion"/>
    <property type="evidence" value="ECO:0007669"/>
    <property type="project" value="TreeGrafter"/>
</dbReference>
<comment type="cofactor">
    <cofactor evidence="5">
        <name>Mg(2+)</name>
        <dbReference type="ChEBI" id="CHEBI:18420"/>
    </cofactor>
</comment>
<keyword evidence="7" id="KW-1185">Reference proteome</keyword>
<keyword evidence="5" id="KW-0460">Magnesium</keyword>
<evidence type="ECO:0000256" key="2">
    <source>
        <dbReference type="ARBA" id="ARBA00022741"/>
    </source>
</evidence>
<dbReference type="InterPro" id="IPR037171">
    <property type="entry name" value="NagB/RpiA_transferase-like"/>
</dbReference>
<feature type="binding site" evidence="4">
    <location>
        <begin position="135"/>
        <end position="143"/>
    </location>
    <ligand>
        <name>ATP</name>
        <dbReference type="ChEBI" id="CHEBI:30616"/>
    </ligand>
</feature>
<feature type="binding site" evidence="4">
    <location>
        <begin position="4"/>
        <end position="8"/>
    </location>
    <ligand>
        <name>ATP</name>
        <dbReference type="ChEBI" id="CHEBI:30616"/>
    </ligand>
</feature>
<dbReference type="SUPFAM" id="SSF100950">
    <property type="entry name" value="NagB/RpiA/CoA transferase-like"/>
    <property type="match status" value="1"/>
</dbReference>
<gene>
    <name evidence="6" type="ORF">GCM10011617_30360</name>
</gene>
<dbReference type="EMBL" id="BMZD01000012">
    <property type="protein sequence ID" value="GHA07617.1"/>
    <property type="molecule type" value="Genomic_DNA"/>
</dbReference>
<dbReference type="PIRSF" id="PIRSF006806">
    <property type="entry name" value="FTHF_cligase"/>
    <property type="match status" value="1"/>
</dbReference>
<evidence type="ECO:0000313" key="6">
    <source>
        <dbReference type="EMBL" id="GHA07617.1"/>
    </source>
</evidence>
<dbReference type="InterPro" id="IPR024185">
    <property type="entry name" value="FTHF_cligase-like_sf"/>
</dbReference>
<dbReference type="GO" id="GO:0030272">
    <property type="term" value="F:5-formyltetrahydrofolate cyclo-ligase activity"/>
    <property type="evidence" value="ECO:0007669"/>
    <property type="project" value="UniProtKB-EC"/>
</dbReference>
<dbReference type="GO" id="GO:0009396">
    <property type="term" value="P:folic acid-containing compound biosynthetic process"/>
    <property type="evidence" value="ECO:0007669"/>
    <property type="project" value="TreeGrafter"/>
</dbReference>
<proteinExistence type="inferred from homology"/>
<dbReference type="PANTHER" id="PTHR23407:SF1">
    <property type="entry name" value="5-FORMYLTETRAHYDROFOLATE CYCLO-LIGASE"/>
    <property type="match status" value="1"/>
</dbReference>
<dbReference type="NCBIfam" id="TIGR02727">
    <property type="entry name" value="MTHFS_bact"/>
    <property type="match status" value="1"/>
</dbReference>
<evidence type="ECO:0000256" key="3">
    <source>
        <dbReference type="ARBA" id="ARBA00022840"/>
    </source>
</evidence>
<sequence>MTDKQALRTELRARRREHADNLPVHVRALVLMRPPRPVVDLIPAGASVGLYHAIGGEAPTGGYARWLFEAGHTIALPWFADRAAPMRFRQWDNPHVDDLLEAAPWGSVQPRGDAAELVPDVLIVPLLGFTAQGQRLGQGGGHYDRYLAEHPHVLPIGLAWDCQLVDDLPLEPHDIALKGVVTPTRFYGPF</sequence>
<dbReference type="Proteomes" id="UP000634139">
    <property type="component" value="Unassembled WGS sequence"/>
</dbReference>
<dbReference type="PANTHER" id="PTHR23407">
    <property type="entry name" value="ATPASE INHIBITOR/5-FORMYLTETRAHYDROFOLATE CYCLO-LIGASE"/>
    <property type="match status" value="1"/>
</dbReference>
<name>A0A918VL90_9SPHN</name>
<dbReference type="Gene3D" id="3.40.50.10420">
    <property type="entry name" value="NagB/RpiA/CoA transferase-like"/>
    <property type="match status" value="1"/>
</dbReference>
<dbReference type="InterPro" id="IPR002698">
    <property type="entry name" value="FTHF_cligase"/>
</dbReference>
<dbReference type="Pfam" id="PF01812">
    <property type="entry name" value="5-FTHF_cyc-lig"/>
    <property type="match status" value="1"/>
</dbReference>
<reference evidence="6" key="1">
    <citation type="journal article" date="2014" name="Int. J. Syst. Evol. Microbiol.">
        <title>Complete genome sequence of Corynebacterium casei LMG S-19264T (=DSM 44701T), isolated from a smear-ripened cheese.</title>
        <authorList>
            <consortium name="US DOE Joint Genome Institute (JGI-PGF)"/>
            <person name="Walter F."/>
            <person name="Albersmeier A."/>
            <person name="Kalinowski J."/>
            <person name="Ruckert C."/>
        </authorList>
    </citation>
    <scope>NUCLEOTIDE SEQUENCE</scope>
    <source>
        <strain evidence="6">KCTC 32422</strain>
    </source>
</reference>
<evidence type="ECO:0000256" key="5">
    <source>
        <dbReference type="RuleBase" id="RU361279"/>
    </source>
</evidence>
<keyword evidence="5" id="KW-0479">Metal-binding</keyword>
<protein>
    <recommendedName>
        <fullName evidence="5">5-formyltetrahydrofolate cyclo-ligase</fullName>
        <ecNumber evidence="5">6.3.3.2</ecNumber>
    </recommendedName>
</protein>
<evidence type="ECO:0000256" key="1">
    <source>
        <dbReference type="ARBA" id="ARBA00010638"/>
    </source>
</evidence>
<feature type="binding site" evidence="4">
    <location>
        <position position="57"/>
    </location>
    <ligand>
        <name>substrate</name>
    </ligand>
</feature>
<reference evidence="6" key="2">
    <citation type="submission" date="2020-09" db="EMBL/GenBank/DDBJ databases">
        <authorList>
            <person name="Sun Q."/>
            <person name="Kim S."/>
        </authorList>
    </citation>
    <scope>NUCLEOTIDE SEQUENCE</scope>
    <source>
        <strain evidence="6">KCTC 32422</strain>
    </source>
</reference>
<dbReference type="AlphaFoldDB" id="A0A918VL90"/>
<dbReference type="GO" id="GO:0046872">
    <property type="term" value="F:metal ion binding"/>
    <property type="evidence" value="ECO:0007669"/>
    <property type="project" value="UniProtKB-KW"/>
</dbReference>
<dbReference type="GO" id="GO:0005524">
    <property type="term" value="F:ATP binding"/>
    <property type="evidence" value="ECO:0007669"/>
    <property type="project" value="UniProtKB-KW"/>
</dbReference>